<dbReference type="PANTHER" id="PTHR47250">
    <property type="entry name" value="HISTONE-LYSINE N-METHYLTRANSFERASE SET-6"/>
    <property type="match status" value="1"/>
</dbReference>
<dbReference type="InterPro" id="IPR046341">
    <property type="entry name" value="SET_dom_sf"/>
</dbReference>
<keyword evidence="3" id="KW-1185">Reference proteome</keyword>
<dbReference type="AlphaFoldDB" id="A0A6A6R1T2"/>
<feature type="domain" description="SET" evidence="1">
    <location>
        <begin position="136"/>
        <end position="267"/>
    </location>
</feature>
<dbReference type="InterPro" id="IPR053105">
    <property type="entry name" value="Class_V-like_SAM-MTase"/>
</dbReference>
<evidence type="ECO:0000259" key="1">
    <source>
        <dbReference type="PROSITE" id="PS50280"/>
    </source>
</evidence>
<dbReference type="EMBL" id="MU004185">
    <property type="protein sequence ID" value="KAF2498661.1"/>
    <property type="molecule type" value="Genomic_DNA"/>
</dbReference>
<gene>
    <name evidence="2" type="ORF">BU16DRAFT_301923</name>
</gene>
<protein>
    <submittedName>
        <fullName evidence="2">SET domain-containing protein</fullName>
    </submittedName>
</protein>
<dbReference type="Gene3D" id="2.170.270.10">
    <property type="entry name" value="SET domain"/>
    <property type="match status" value="1"/>
</dbReference>
<proteinExistence type="predicted"/>
<evidence type="ECO:0000313" key="3">
    <source>
        <dbReference type="Proteomes" id="UP000799750"/>
    </source>
</evidence>
<organism evidence="2 3">
    <name type="scientific">Lophium mytilinum</name>
    <dbReference type="NCBI Taxonomy" id="390894"/>
    <lineage>
        <taxon>Eukaryota</taxon>
        <taxon>Fungi</taxon>
        <taxon>Dikarya</taxon>
        <taxon>Ascomycota</taxon>
        <taxon>Pezizomycotina</taxon>
        <taxon>Dothideomycetes</taxon>
        <taxon>Pleosporomycetidae</taxon>
        <taxon>Mytilinidiales</taxon>
        <taxon>Mytilinidiaceae</taxon>
        <taxon>Lophium</taxon>
    </lineage>
</organism>
<dbReference type="PANTHER" id="PTHR47250:SF3">
    <property type="entry name" value="HISTONE-LYSINE N-METHYLTRANSFERASE SET-6"/>
    <property type="match status" value="1"/>
</dbReference>
<dbReference type="SMART" id="SM00317">
    <property type="entry name" value="SET"/>
    <property type="match status" value="1"/>
</dbReference>
<dbReference type="InterPro" id="IPR001214">
    <property type="entry name" value="SET_dom"/>
</dbReference>
<dbReference type="Pfam" id="PF00856">
    <property type="entry name" value="SET"/>
    <property type="match status" value="1"/>
</dbReference>
<dbReference type="Proteomes" id="UP000799750">
    <property type="component" value="Unassembled WGS sequence"/>
</dbReference>
<accession>A0A6A6R1T2</accession>
<dbReference type="OrthoDB" id="308383at2759"/>
<evidence type="ECO:0000313" key="2">
    <source>
        <dbReference type="EMBL" id="KAF2498661.1"/>
    </source>
</evidence>
<reference evidence="2" key="1">
    <citation type="journal article" date="2020" name="Stud. Mycol.">
        <title>101 Dothideomycetes genomes: a test case for predicting lifestyles and emergence of pathogens.</title>
        <authorList>
            <person name="Haridas S."/>
            <person name="Albert R."/>
            <person name="Binder M."/>
            <person name="Bloem J."/>
            <person name="Labutti K."/>
            <person name="Salamov A."/>
            <person name="Andreopoulos B."/>
            <person name="Baker S."/>
            <person name="Barry K."/>
            <person name="Bills G."/>
            <person name="Bluhm B."/>
            <person name="Cannon C."/>
            <person name="Castanera R."/>
            <person name="Culley D."/>
            <person name="Daum C."/>
            <person name="Ezra D."/>
            <person name="Gonzalez J."/>
            <person name="Henrissat B."/>
            <person name="Kuo A."/>
            <person name="Liang C."/>
            <person name="Lipzen A."/>
            <person name="Lutzoni F."/>
            <person name="Magnuson J."/>
            <person name="Mondo S."/>
            <person name="Nolan M."/>
            <person name="Ohm R."/>
            <person name="Pangilinan J."/>
            <person name="Park H.-J."/>
            <person name="Ramirez L."/>
            <person name="Alfaro M."/>
            <person name="Sun H."/>
            <person name="Tritt A."/>
            <person name="Yoshinaga Y."/>
            <person name="Zwiers L.-H."/>
            <person name="Turgeon B."/>
            <person name="Goodwin S."/>
            <person name="Spatafora J."/>
            <person name="Crous P."/>
            <person name="Grigoriev I."/>
        </authorList>
    </citation>
    <scope>NUCLEOTIDE SEQUENCE</scope>
    <source>
        <strain evidence="2">CBS 269.34</strain>
    </source>
</reference>
<name>A0A6A6R1T2_9PEZI</name>
<sequence length="318" mass="35357">MSSGNRVIWHKGDDPKASFPVTPTAKVVKTTKKKGATTKKKAATTKAPAQMDYYRFKKAEWRANRPTNWPVTPPGATSTWPPNTVADLLVADTPEGDPSRPLCIGPLLWQRIDCGDVQNCRHTFWEWIQGGIDWESRFELRESPIAGIGVWTKVRWENNDILGCYTGTVVPPQFSDREAATRADGGSKYIVKMAIGPKPPRLQVRHSAAWPKADIDAEWFGNWTRFANHSCNSNAKFVPRRVGNHLVMVVQAKKRIPVGAEITVAYGKEYLDAMGTLCLCGHKDCKDRAKHKVIKAAADAKAAKAVSRVAKAATRRRR</sequence>
<dbReference type="SUPFAM" id="SSF82199">
    <property type="entry name" value="SET domain"/>
    <property type="match status" value="1"/>
</dbReference>
<dbReference type="PROSITE" id="PS50280">
    <property type="entry name" value="SET"/>
    <property type="match status" value="1"/>
</dbReference>